<gene>
    <name evidence="3" type="ORF">LWC34_11825</name>
</gene>
<feature type="transmembrane region" description="Helical" evidence="2">
    <location>
        <begin position="97"/>
        <end position="117"/>
    </location>
</feature>
<name>A0ABS8Z7P7_9PSEU</name>
<feature type="coiled-coil region" evidence="1">
    <location>
        <begin position="2"/>
        <end position="29"/>
    </location>
</feature>
<dbReference type="Proteomes" id="UP001521150">
    <property type="component" value="Unassembled WGS sequence"/>
</dbReference>
<comment type="caution">
    <text evidence="3">The sequence shown here is derived from an EMBL/GenBank/DDBJ whole genome shotgun (WGS) entry which is preliminary data.</text>
</comment>
<keyword evidence="2" id="KW-0472">Membrane</keyword>
<keyword evidence="4" id="KW-1185">Reference proteome</keyword>
<evidence type="ECO:0000313" key="4">
    <source>
        <dbReference type="Proteomes" id="UP001521150"/>
    </source>
</evidence>
<keyword evidence="1" id="KW-0175">Coiled coil</keyword>
<evidence type="ECO:0000313" key="3">
    <source>
        <dbReference type="EMBL" id="MCE7003512.1"/>
    </source>
</evidence>
<accession>A0ABS8Z7P7</accession>
<sequence length="157" mass="17041">MSEAEESDQERLARNLAELLQELRVAQAGVQILFGFLLSIAFTERYAEADDYVRTTHFVTVLFATAATALLTAPASWHRVLFRTGNRERIINVANKLAVAGLICLAVAVTGTVLLIGEVVLGGWGAVVVGVLTAIGFSTLWLIIPWRERVNGKSSSE</sequence>
<feature type="transmembrane region" description="Helical" evidence="2">
    <location>
        <begin position="123"/>
        <end position="144"/>
    </location>
</feature>
<evidence type="ECO:0000256" key="2">
    <source>
        <dbReference type="SAM" id="Phobius"/>
    </source>
</evidence>
<dbReference type="EMBL" id="JAJVCN010000001">
    <property type="protein sequence ID" value="MCE7003512.1"/>
    <property type="molecule type" value="Genomic_DNA"/>
</dbReference>
<dbReference type="InterPro" id="IPR046291">
    <property type="entry name" value="DUF6328"/>
</dbReference>
<feature type="transmembrane region" description="Helical" evidence="2">
    <location>
        <begin position="23"/>
        <end position="43"/>
    </location>
</feature>
<reference evidence="3 4" key="1">
    <citation type="submission" date="2021-12" db="EMBL/GenBank/DDBJ databases">
        <title>Genome sequence of Kibdelosporangium philippinense ATCC 49844.</title>
        <authorList>
            <person name="Fedorov E.A."/>
            <person name="Omeragic M."/>
            <person name="Shalygina K.F."/>
            <person name="Maclea K.S."/>
        </authorList>
    </citation>
    <scope>NUCLEOTIDE SEQUENCE [LARGE SCALE GENOMIC DNA]</scope>
    <source>
        <strain evidence="3 4">ATCC 49844</strain>
    </source>
</reference>
<evidence type="ECO:0000256" key="1">
    <source>
        <dbReference type="SAM" id="Coils"/>
    </source>
</evidence>
<protein>
    <submittedName>
        <fullName evidence="3">DUF6328 family protein</fullName>
    </submittedName>
</protein>
<keyword evidence="2" id="KW-1133">Transmembrane helix</keyword>
<dbReference type="RefSeq" id="WP_233725096.1">
    <property type="nucleotide sequence ID" value="NZ_JAJVCN010000001.1"/>
</dbReference>
<feature type="transmembrane region" description="Helical" evidence="2">
    <location>
        <begin position="55"/>
        <end position="77"/>
    </location>
</feature>
<keyword evidence="2" id="KW-0812">Transmembrane</keyword>
<organism evidence="3 4">
    <name type="scientific">Kibdelosporangium philippinense</name>
    <dbReference type="NCBI Taxonomy" id="211113"/>
    <lineage>
        <taxon>Bacteria</taxon>
        <taxon>Bacillati</taxon>
        <taxon>Actinomycetota</taxon>
        <taxon>Actinomycetes</taxon>
        <taxon>Pseudonocardiales</taxon>
        <taxon>Pseudonocardiaceae</taxon>
        <taxon>Kibdelosporangium</taxon>
    </lineage>
</organism>
<proteinExistence type="predicted"/>
<dbReference type="Pfam" id="PF19853">
    <property type="entry name" value="DUF6328"/>
    <property type="match status" value="1"/>
</dbReference>